<evidence type="ECO:0000313" key="6">
    <source>
        <dbReference type="Proteomes" id="UP001595604"/>
    </source>
</evidence>
<dbReference type="Pfam" id="PF00106">
    <property type="entry name" value="adh_short"/>
    <property type="match status" value="1"/>
</dbReference>
<evidence type="ECO:0000256" key="2">
    <source>
        <dbReference type="ARBA" id="ARBA00022857"/>
    </source>
</evidence>
<dbReference type="PANTHER" id="PTHR43391">
    <property type="entry name" value="RETINOL DEHYDROGENASE-RELATED"/>
    <property type="match status" value="1"/>
</dbReference>
<dbReference type="SUPFAM" id="SSF51735">
    <property type="entry name" value="NAD(P)-binding Rossmann-fold domains"/>
    <property type="match status" value="1"/>
</dbReference>
<dbReference type="GO" id="GO:0016491">
    <property type="term" value="F:oxidoreductase activity"/>
    <property type="evidence" value="ECO:0007669"/>
    <property type="project" value="UniProtKB-KW"/>
</dbReference>
<dbReference type="RefSeq" id="WP_379509727.1">
    <property type="nucleotide sequence ID" value="NZ_JBHRTQ010000007.1"/>
</dbReference>
<dbReference type="PRINTS" id="PR00080">
    <property type="entry name" value="SDRFAMILY"/>
</dbReference>
<gene>
    <name evidence="5" type="ORF">ACFOD9_08905</name>
</gene>
<comment type="similarity">
    <text evidence="1 4">Belongs to the short-chain dehydrogenases/reductases (SDR) family.</text>
</comment>
<evidence type="ECO:0000256" key="4">
    <source>
        <dbReference type="RuleBase" id="RU000363"/>
    </source>
</evidence>
<dbReference type="PROSITE" id="PS00061">
    <property type="entry name" value="ADH_SHORT"/>
    <property type="match status" value="1"/>
</dbReference>
<reference evidence="6" key="1">
    <citation type="journal article" date="2019" name="Int. J. Syst. Evol. Microbiol.">
        <title>The Global Catalogue of Microorganisms (GCM) 10K type strain sequencing project: providing services to taxonomists for standard genome sequencing and annotation.</title>
        <authorList>
            <consortium name="The Broad Institute Genomics Platform"/>
            <consortium name="The Broad Institute Genome Sequencing Center for Infectious Disease"/>
            <person name="Wu L."/>
            <person name="Ma J."/>
        </authorList>
    </citation>
    <scope>NUCLEOTIDE SEQUENCE [LARGE SCALE GENOMIC DNA]</scope>
    <source>
        <strain evidence="6">KCTC 42984</strain>
    </source>
</reference>
<keyword evidence="2" id="KW-0521">NADP</keyword>
<organism evidence="5 6">
    <name type="scientific">Novosphingobium bradum</name>
    <dbReference type="NCBI Taxonomy" id="1737444"/>
    <lineage>
        <taxon>Bacteria</taxon>
        <taxon>Pseudomonadati</taxon>
        <taxon>Pseudomonadota</taxon>
        <taxon>Alphaproteobacteria</taxon>
        <taxon>Sphingomonadales</taxon>
        <taxon>Sphingomonadaceae</taxon>
        <taxon>Novosphingobium</taxon>
    </lineage>
</organism>
<proteinExistence type="inferred from homology"/>
<comment type="caution">
    <text evidence="5">The sequence shown here is derived from an EMBL/GenBank/DDBJ whole genome shotgun (WGS) entry which is preliminary data.</text>
</comment>
<name>A0ABV7IS03_9SPHN</name>
<dbReference type="InterPro" id="IPR002347">
    <property type="entry name" value="SDR_fam"/>
</dbReference>
<sequence length="273" mass="28039">MHNHVEGKVIAITGAGSGFGRLTAQKAAALGARVLCIDIDLASAQAVAEGIGAAAVAVRADVSQIEDMRAAIAVAVERFGRVDVMVNNAGTMPLAFLADHEAALAAWNRCIDINFKGVMNGTVAVHDQMIAQGSGHVINLSSIYGNFPLSGAAVYGATKAAVDYFSHAVRQESQGKIKVTVIKPSGVSSTGLAGSVVNAASAMGIFGHNAPEALATYARIREEGLVPPGSDSIGYFSLEADYIADAIIHAINQPLGVAISDITVRAAGDLYIP</sequence>
<dbReference type="PANTHER" id="PTHR43391:SF14">
    <property type="entry name" value="DEHYDROGENASE_REDUCTASE SDR FAMILY PROTEIN 7-LIKE"/>
    <property type="match status" value="1"/>
</dbReference>
<evidence type="ECO:0000256" key="3">
    <source>
        <dbReference type="ARBA" id="ARBA00023002"/>
    </source>
</evidence>
<accession>A0ABV7IS03</accession>
<dbReference type="EC" id="1.-.-.-" evidence="5"/>
<dbReference type="Gene3D" id="3.40.50.720">
    <property type="entry name" value="NAD(P)-binding Rossmann-like Domain"/>
    <property type="match status" value="1"/>
</dbReference>
<dbReference type="InterPro" id="IPR036291">
    <property type="entry name" value="NAD(P)-bd_dom_sf"/>
</dbReference>
<evidence type="ECO:0000313" key="5">
    <source>
        <dbReference type="EMBL" id="MFC3174370.1"/>
    </source>
</evidence>
<dbReference type="EMBL" id="JBHRTQ010000007">
    <property type="protein sequence ID" value="MFC3174370.1"/>
    <property type="molecule type" value="Genomic_DNA"/>
</dbReference>
<dbReference type="InterPro" id="IPR020904">
    <property type="entry name" value="Sc_DH/Rdtase_CS"/>
</dbReference>
<dbReference type="PRINTS" id="PR00081">
    <property type="entry name" value="GDHRDH"/>
</dbReference>
<evidence type="ECO:0000256" key="1">
    <source>
        <dbReference type="ARBA" id="ARBA00006484"/>
    </source>
</evidence>
<keyword evidence="3 5" id="KW-0560">Oxidoreductase</keyword>
<keyword evidence="6" id="KW-1185">Reference proteome</keyword>
<protein>
    <submittedName>
        <fullName evidence="5">SDR family oxidoreductase</fullName>
        <ecNumber evidence="5">1.-.-.-</ecNumber>
    </submittedName>
</protein>
<dbReference type="Proteomes" id="UP001595604">
    <property type="component" value="Unassembled WGS sequence"/>
</dbReference>